<dbReference type="PANTHER" id="PTHR34145:SF62">
    <property type="entry name" value="FBD DOMAIN-CONTAINING PROTEIN"/>
    <property type="match status" value="1"/>
</dbReference>
<dbReference type="OrthoDB" id="1534647at2759"/>
<dbReference type="Pfam" id="PF00646">
    <property type="entry name" value="F-box"/>
    <property type="match status" value="1"/>
</dbReference>
<dbReference type="CDD" id="cd22160">
    <property type="entry name" value="F-box_AtFBL13-like"/>
    <property type="match status" value="1"/>
</dbReference>
<dbReference type="InterPro" id="IPR036047">
    <property type="entry name" value="F-box-like_dom_sf"/>
</dbReference>
<dbReference type="EMBL" id="JACXVP010000006">
    <property type="protein sequence ID" value="KAG5601982.1"/>
    <property type="molecule type" value="Genomic_DNA"/>
</dbReference>
<dbReference type="InterPro" id="IPR055411">
    <property type="entry name" value="LRR_FXL15/At3g58940/PEG3-like"/>
</dbReference>
<dbReference type="AlphaFoldDB" id="A0A9J5YSV4"/>
<organism evidence="2 3">
    <name type="scientific">Solanum commersonii</name>
    <name type="common">Commerson's wild potato</name>
    <name type="synonym">Commerson's nightshade</name>
    <dbReference type="NCBI Taxonomy" id="4109"/>
    <lineage>
        <taxon>Eukaryota</taxon>
        <taxon>Viridiplantae</taxon>
        <taxon>Streptophyta</taxon>
        <taxon>Embryophyta</taxon>
        <taxon>Tracheophyta</taxon>
        <taxon>Spermatophyta</taxon>
        <taxon>Magnoliopsida</taxon>
        <taxon>eudicotyledons</taxon>
        <taxon>Gunneridae</taxon>
        <taxon>Pentapetalae</taxon>
        <taxon>asterids</taxon>
        <taxon>lamiids</taxon>
        <taxon>Solanales</taxon>
        <taxon>Solanaceae</taxon>
        <taxon>Solanoideae</taxon>
        <taxon>Solaneae</taxon>
        <taxon>Solanum</taxon>
    </lineage>
</organism>
<keyword evidence="3" id="KW-1185">Reference proteome</keyword>
<name>A0A9J5YSV4_SOLCO</name>
<comment type="caution">
    <text evidence="2">The sequence shown here is derived from an EMBL/GenBank/DDBJ whole genome shotgun (WGS) entry which is preliminary data.</text>
</comment>
<dbReference type="Pfam" id="PF23622">
    <property type="entry name" value="LRR_At1g61320_AtMIF1"/>
    <property type="match status" value="1"/>
</dbReference>
<reference evidence="2 3" key="1">
    <citation type="submission" date="2020-09" db="EMBL/GenBank/DDBJ databases">
        <title>De no assembly of potato wild relative species, Solanum commersonii.</title>
        <authorList>
            <person name="Cho K."/>
        </authorList>
    </citation>
    <scope>NUCLEOTIDE SEQUENCE [LARGE SCALE GENOMIC DNA]</scope>
    <source>
        <strain evidence="2">LZ3.2</strain>
        <tissue evidence="2">Leaf</tissue>
    </source>
</reference>
<dbReference type="SUPFAM" id="SSF81383">
    <property type="entry name" value="F-box domain"/>
    <property type="match status" value="1"/>
</dbReference>
<dbReference type="InterPro" id="IPR032675">
    <property type="entry name" value="LRR_dom_sf"/>
</dbReference>
<evidence type="ECO:0000313" key="2">
    <source>
        <dbReference type="EMBL" id="KAG5601982.1"/>
    </source>
</evidence>
<dbReference type="InterPro" id="IPR001810">
    <property type="entry name" value="F-box_dom"/>
</dbReference>
<dbReference type="PANTHER" id="PTHR34145">
    <property type="entry name" value="OS02G0105600 PROTEIN"/>
    <property type="match status" value="1"/>
</dbReference>
<protein>
    <recommendedName>
        <fullName evidence="1">F-box domain-containing protein</fullName>
    </recommendedName>
</protein>
<evidence type="ECO:0000259" key="1">
    <source>
        <dbReference type="PROSITE" id="PS50181"/>
    </source>
</evidence>
<dbReference type="InterPro" id="IPR055357">
    <property type="entry name" value="LRR_At1g61320_AtMIF1"/>
</dbReference>
<proteinExistence type="predicted"/>
<dbReference type="Gene3D" id="3.80.10.10">
    <property type="entry name" value="Ribonuclease Inhibitor"/>
    <property type="match status" value="1"/>
</dbReference>
<accession>A0A9J5YSV4</accession>
<dbReference type="InterPro" id="IPR053772">
    <property type="entry name" value="At1g61320/At1g61330-like"/>
</dbReference>
<dbReference type="Proteomes" id="UP000824120">
    <property type="component" value="Chromosome 6"/>
</dbReference>
<dbReference type="SUPFAM" id="SSF52047">
    <property type="entry name" value="RNI-like"/>
    <property type="match status" value="1"/>
</dbReference>
<evidence type="ECO:0000313" key="3">
    <source>
        <dbReference type="Proteomes" id="UP000824120"/>
    </source>
</evidence>
<dbReference type="Gene3D" id="1.20.1280.50">
    <property type="match status" value="1"/>
</dbReference>
<sequence length="495" mass="56974">MEETDQISKLPEPVLDHILSFLDIKDAAKTSTLSKVWNSIWTYLSSLDFGDNYLHKSKNTVDLILANRLNQNISIKRFKVNLPNYRFKALDDWIKVLITCNIKELFIDVGVYTHNKFPEAIFSAKSLNVLSLRRFQLELPSDDRVKFYSLRELHLEDSFLDEKLLQAIYAICSDLEVLSLKRFHGLISLQVAGTLPIRTVKLKFCPPKFKKCLKLTVVAVNDKWLESLLPNLPNLEVIYLDHCQSLNFVKISNSCVKFLKVVACSHLIAVDMDDAPNLLKFSYDIRHGRDGLLGYFEPSPIFKLKASRLLEVMIKLIPDPEALDTDWYSKLTESKLRLRQGTFSKLTTCPARRRCSGFLIVIVIPKHMRENLVPPLNGTKHIHIKIMDRTNYSIVDVVDSLLWISPQLDTLSVDQGRSLQSLIKFTYRDADDDEDDKACCASLAWKCWSHELKRVQLQNFTRTELEKLRNYFLKISDTLSIIEDSPECSLLTSSQ</sequence>
<gene>
    <name evidence="2" type="ORF">H5410_033352</name>
</gene>
<dbReference type="Pfam" id="PF24758">
    <property type="entry name" value="LRR_At5g56370"/>
    <property type="match status" value="1"/>
</dbReference>
<dbReference type="PROSITE" id="PS50181">
    <property type="entry name" value="FBOX"/>
    <property type="match status" value="1"/>
</dbReference>
<feature type="domain" description="F-box" evidence="1">
    <location>
        <begin position="4"/>
        <end position="40"/>
    </location>
</feature>
<dbReference type="InterPro" id="IPR053781">
    <property type="entry name" value="F-box_AtFBL13-like"/>
</dbReference>